<dbReference type="AlphaFoldDB" id="A0A2P5HQQ3"/>
<dbReference type="EMBL" id="MAVT02000967">
    <property type="protein sequence ID" value="POS72593.1"/>
    <property type="molecule type" value="Genomic_DNA"/>
</dbReference>
<gene>
    <name evidence="2" type="ORF">DHEL01_v209017</name>
</gene>
<evidence type="ECO:0000256" key="1">
    <source>
        <dbReference type="SAM" id="MobiDB-lite"/>
    </source>
</evidence>
<reference evidence="2" key="1">
    <citation type="submission" date="2017-09" db="EMBL/GenBank/DDBJ databases">
        <title>Polyketide synthases of a Diaporthe helianthi virulent isolate.</title>
        <authorList>
            <person name="Baroncelli R."/>
        </authorList>
    </citation>
    <scope>NUCLEOTIDE SEQUENCE [LARGE SCALE GENOMIC DNA]</scope>
    <source>
        <strain evidence="2">7/96</strain>
    </source>
</reference>
<proteinExistence type="predicted"/>
<dbReference type="Proteomes" id="UP000094444">
    <property type="component" value="Unassembled WGS sequence"/>
</dbReference>
<protein>
    <submittedName>
        <fullName evidence="2">Uncharacterized protein</fullName>
    </submittedName>
</protein>
<dbReference type="InParanoid" id="A0A2P5HQQ3"/>
<name>A0A2P5HQQ3_DIAHE</name>
<evidence type="ECO:0000313" key="3">
    <source>
        <dbReference type="Proteomes" id="UP000094444"/>
    </source>
</evidence>
<sequence>MDKAVRLQPCCVVEPAANGSRYHPADGIRTPSNPRPPTGHTGQISGPLVGRLPNSALEHFISPPGLRGARRRFTVPLRTPFRPALLASLVRLAV</sequence>
<accession>A0A2P5HQQ3</accession>
<organism evidence="2 3">
    <name type="scientific">Diaporthe helianthi</name>
    <dbReference type="NCBI Taxonomy" id="158607"/>
    <lineage>
        <taxon>Eukaryota</taxon>
        <taxon>Fungi</taxon>
        <taxon>Dikarya</taxon>
        <taxon>Ascomycota</taxon>
        <taxon>Pezizomycotina</taxon>
        <taxon>Sordariomycetes</taxon>
        <taxon>Sordariomycetidae</taxon>
        <taxon>Diaporthales</taxon>
        <taxon>Diaporthaceae</taxon>
        <taxon>Diaporthe</taxon>
    </lineage>
</organism>
<feature type="region of interest" description="Disordered" evidence="1">
    <location>
        <begin position="21"/>
        <end position="44"/>
    </location>
</feature>
<comment type="caution">
    <text evidence="2">The sequence shown here is derived from an EMBL/GenBank/DDBJ whole genome shotgun (WGS) entry which is preliminary data.</text>
</comment>
<evidence type="ECO:0000313" key="2">
    <source>
        <dbReference type="EMBL" id="POS72593.1"/>
    </source>
</evidence>
<keyword evidence="3" id="KW-1185">Reference proteome</keyword>